<gene>
    <name evidence="2" type="ordered locus">Dgeo_2682</name>
</gene>
<evidence type="ECO:0000256" key="1">
    <source>
        <dbReference type="SAM" id="MobiDB-lite"/>
    </source>
</evidence>
<proteinExistence type="predicted"/>
<dbReference type="Proteomes" id="UP000002431">
    <property type="component" value="Plasmid pDGEO01"/>
</dbReference>
<accession>Q1J319</accession>
<dbReference type="AlphaFoldDB" id="Q1J319"/>
<organism evidence="2 3">
    <name type="scientific">Deinococcus geothermalis (strain DSM 11300 / CIP 105573 / AG-3a)</name>
    <dbReference type="NCBI Taxonomy" id="319795"/>
    <lineage>
        <taxon>Bacteria</taxon>
        <taxon>Thermotogati</taxon>
        <taxon>Deinococcota</taxon>
        <taxon>Deinococci</taxon>
        <taxon>Deinococcales</taxon>
        <taxon>Deinococcaceae</taxon>
        <taxon>Deinococcus</taxon>
    </lineage>
</organism>
<reference evidence="2" key="1">
    <citation type="submission" date="2006-04" db="EMBL/GenBank/DDBJ databases">
        <title>Complete sequence of plasmid1 pDGEO01 of Deinococcus geothermalis DSM 11300.</title>
        <authorList>
            <consortium name="US DOE Joint Genome Institute"/>
            <person name="Copeland A."/>
            <person name="Lucas S."/>
            <person name="Lapidus A."/>
            <person name="Barry K."/>
            <person name="Detter J.C."/>
            <person name="Glavina del Rio T."/>
            <person name="Hammon N."/>
            <person name="Israni S."/>
            <person name="Dalin E."/>
            <person name="Tice H."/>
            <person name="Pitluck S."/>
            <person name="Brettin T."/>
            <person name="Bruce D."/>
            <person name="Han C."/>
            <person name="Tapia R."/>
            <person name="Saunders E."/>
            <person name="Gilna P."/>
            <person name="Schmutz J."/>
            <person name="Larimer F."/>
            <person name="Land M."/>
            <person name="Hauser L."/>
            <person name="Kyrpides N."/>
            <person name="Kim E."/>
            <person name="Daly M.J."/>
            <person name="Fredrickson J.K."/>
            <person name="Makarova K.S."/>
            <person name="Gaidamakova E.K."/>
            <person name="Zhai M."/>
            <person name="Richardson P."/>
        </authorList>
    </citation>
    <scope>NUCLEOTIDE SEQUENCE</scope>
    <source>
        <strain evidence="2">DSM 11300</strain>
        <plasmid evidence="2">pDGEO01</plasmid>
    </source>
</reference>
<evidence type="ECO:0000313" key="2">
    <source>
        <dbReference type="EMBL" id="ABF44115.1"/>
    </source>
</evidence>
<feature type="region of interest" description="Disordered" evidence="1">
    <location>
        <begin position="40"/>
        <end position="67"/>
    </location>
</feature>
<dbReference type="EMBL" id="CP000358">
    <property type="protein sequence ID" value="ABF44115.1"/>
    <property type="molecule type" value="Genomic_DNA"/>
</dbReference>
<name>Q1J319_DEIGD</name>
<sequence length="137" mass="14935">MVVLLHRDVTGLVGASSGTHTDHELEPTVRQHLHLKVATDLGGNGGQEFQSETAGGRAPLPPVEAHGLSLVDPVPHWKLQVHTQPQPRVVFAPGSEQESLPLGLHQHRPALRRVPLVHLQQQPGAHLPEWTRAPREA</sequence>
<dbReference type="KEGG" id="dge:Dgeo_2682"/>
<geneLocation type="plasmid" evidence="2 3">
    <name>pDGEO01</name>
</geneLocation>
<protein>
    <submittedName>
        <fullName evidence="2">Uncharacterized protein</fullName>
    </submittedName>
</protein>
<evidence type="ECO:0000313" key="3">
    <source>
        <dbReference type="Proteomes" id="UP000002431"/>
    </source>
</evidence>
<keyword evidence="2" id="KW-0614">Plasmid</keyword>
<keyword evidence="3" id="KW-1185">Reference proteome</keyword>
<dbReference type="HOGENOM" id="CLU_1861901_0_0_0"/>